<accession>A0A370XDL7</accession>
<organism evidence="1 2">
    <name type="scientific">Dyella psychrodurans</name>
    <dbReference type="NCBI Taxonomy" id="1927960"/>
    <lineage>
        <taxon>Bacteria</taxon>
        <taxon>Pseudomonadati</taxon>
        <taxon>Pseudomonadota</taxon>
        <taxon>Gammaproteobacteria</taxon>
        <taxon>Lysobacterales</taxon>
        <taxon>Rhodanobacteraceae</taxon>
        <taxon>Dyella</taxon>
    </lineage>
</organism>
<protein>
    <recommendedName>
        <fullName evidence="3">DUF2884 family protein</fullName>
    </recommendedName>
</protein>
<sequence>MSACSNHMDDLNSSDIMNGSIRLSHEQVTLHAKDSPDAVISANGDLQIDQKSVETSPAERELLKSYYENAMMIRTDGIATGKAGAAVGAQALKSVAKGIAGGNGDQIQQEIDAKTKVVKEAALKICQDLANIKTNQDQLVAQLPAFKPYDNVISGDDVGDCQKDQKSD</sequence>
<dbReference type="AlphaFoldDB" id="A0A370XDL7"/>
<keyword evidence="2" id="KW-1185">Reference proteome</keyword>
<proteinExistence type="predicted"/>
<reference evidence="1 2" key="1">
    <citation type="submission" date="2018-07" db="EMBL/GenBank/DDBJ databases">
        <title>Dyella monticola sp. nov. and Dyella psychrodurans sp. nov. isolated from monsoon evergreen broad-leaved forest soil of Dinghu Mountain, China.</title>
        <authorList>
            <person name="Gao Z."/>
            <person name="Qiu L."/>
        </authorList>
    </citation>
    <scope>NUCLEOTIDE SEQUENCE [LARGE SCALE GENOMIC DNA]</scope>
    <source>
        <strain evidence="1 2">4MSK11</strain>
    </source>
</reference>
<evidence type="ECO:0008006" key="3">
    <source>
        <dbReference type="Google" id="ProtNLM"/>
    </source>
</evidence>
<gene>
    <name evidence="1" type="ORF">DWU99_04320</name>
</gene>
<name>A0A370XDL7_9GAMM</name>
<evidence type="ECO:0000313" key="2">
    <source>
        <dbReference type="Proteomes" id="UP000255334"/>
    </source>
</evidence>
<dbReference type="EMBL" id="QRBF01000001">
    <property type="protein sequence ID" value="RDS86469.1"/>
    <property type="molecule type" value="Genomic_DNA"/>
</dbReference>
<evidence type="ECO:0000313" key="1">
    <source>
        <dbReference type="EMBL" id="RDS86469.1"/>
    </source>
</evidence>
<comment type="caution">
    <text evidence="1">The sequence shown here is derived from an EMBL/GenBank/DDBJ whole genome shotgun (WGS) entry which is preliminary data.</text>
</comment>
<dbReference type="Proteomes" id="UP000255334">
    <property type="component" value="Unassembled WGS sequence"/>
</dbReference>